<dbReference type="Pfam" id="PF15787">
    <property type="entry name" value="DUF4704"/>
    <property type="match status" value="1"/>
</dbReference>
<keyword evidence="4" id="KW-1185">Reference proteome</keyword>
<feature type="region of interest" description="Disordered" evidence="1">
    <location>
        <begin position="135"/>
        <end position="180"/>
    </location>
</feature>
<reference evidence="3 4" key="1">
    <citation type="submission" date="2017-03" db="EMBL/GenBank/DDBJ databases">
        <title>Genome Survey of Euroglyphus maynei.</title>
        <authorList>
            <person name="Arlian L.G."/>
            <person name="Morgan M.S."/>
            <person name="Rider S.D."/>
        </authorList>
    </citation>
    <scope>NUCLEOTIDE SEQUENCE [LARGE SCALE GENOMIC DNA]</scope>
    <source>
        <strain evidence="3">Arlian Lab</strain>
        <tissue evidence="3">Whole body</tissue>
    </source>
</reference>
<feature type="domain" description="DUF4704" evidence="2">
    <location>
        <begin position="2"/>
        <end position="75"/>
    </location>
</feature>
<protein>
    <recommendedName>
        <fullName evidence="2">DUF4704 domain-containing protein</fullName>
    </recommendedName>
</protein>
<dbReference type="EMBL" id="MUJZ01064908">
    <property type="protein sequence ID" value="OTF70613.1"/>
    <property type="molecule type" value="Genomic_DNA"/>
</dbReference>
<proteinExistence type="predicted"/>
<evidence type="ECO:0000313" key="4">
    <source>
        <dbReference type="Proteomes" id="UP000194236"/>
    </source>
</evidence>
<feature type="non-terminal residue" evidence="3">
    <location>
        <position position="180"/>
    </location>
</feature>
<dbReference type="Proteomes" id="UP000194236">
    <property type="component" value="Unassembled WGS sequence"/>
</dbReference>
<gene>
    <name evidence="3" type="ORF">BLA29_011068</name>
</gene>
<name>A0A1Y3ASI9_EURMA</name>
<sequence length="180" mass="20726">MFINDLWSLLINNRDNRRFVLQMSVWQNWLINLIENKNELITNQILAIFRILLYHAIKYEYGGWRVWIDTLAIIHAKISYDDFTEQFGKSSRPTTTSTSTNVYNTTTNPSFMKNMINNKNLENIKASLAAVSKAATNENSIPSKNDETTTDNDGQQTKITEETEDNTVNHNESESYPPAI</sequence>
<dbReference type="AlphaFoldDB" id="A0A1Y3ASI9"/>
<accession>A0A1Y3ASI9</accession>
<evidence type="ECO:0000313" key="3">
    <source>
        <dbReference type="EMBL" id="OTF70613.1"/>
    </source>
</evidence>
<evidence type="ECO:0000256" key="1">
    <source>
        <dbReference type="SAM" id="MobiDB-lite"/>
    </source>
</evidence>
<comment type="caution">
    <text evidence="3">The sequence shown here is derived from an EMBL/GenBank/DDBJ whole genome shotgun (WGS) entry which is preliminary data.</text>
</comment>
<dbReference type="InterPro" id="IPR031570">
    <property type="entry name" value="NBEA/BDCP_DUF4704"/>
</dbReference>
<dbReference type="OrthoDB" id="26681at2759"/>
<evidence type="ECO:0000259" key="2">
    <source>
        <dbReference type="Pfam" id="PF15787"/>
    </source>
</evidence>
<organism evidence="3 4">
    <name type="scientific">Euroglyphus maynei</name>
    <name type="common">Mayne's house dust mite</name>
    <dbReference type="NCBI Taxonomy" id="6958"/>
    <lineage>
        <taxon>Eukaryota</taxon>
        <taxon>Metazoa</taxon>
        <taxon>Ecdysozoa</taxon>
        <taxon>Arthropoda</taxon>
        <taxon>Chelicerata</taxon>
        <taxon>Arachnida</taxon>
        <taxon>Acari</taxon>
        <taxon>Acariformes</taxon>
        <taxon>Sarcoptiformes</taxon>
        <taxon>Astigmata</taxon>
        <taxon>Psoroptidia</taxon>
        <taxon>Analgoidea</taxon>
        <taxon>Pyroglyphidae</taxon>
        <taxon>Pyroglyphinae</taxon>
        <taxon>Euroglyphus</taxon>
    </lineage>
</organism>